<dbReference type="InterPro" id="IPR002893">
    <property type="entry name" value="Znf_MYND"/>
</dbReference>
<dbReference type="EMBL" id="MU005975">
    <property type="protein sequence ID" value="KAF2861120.1"/>
    <property type="molecule type" value="Genomic_DNA"/>
</dbReference>
<keyword evidence="3" id="KW-0862">Zinc</keyword>
<keyword evidence="7" id="KW-1185">Reference proteome</keyword>
<name>A0A6A7C0U4_9PEZI</name>
<evidence type="ECO:0000259" key="5">
    <source>
        <dbReference type="PROSITE" id="PS50865"/>
    </source>
</evidence>
<evidence type="ECO:0000256" key="4">
    <source>
        <dbReference type="PROSITE-ProRule" id="PRU00134"/>
    </source>
</evidence>
<keyword evidence="1" id="KW-0479">Metal-binding</keyword>
<dbReference type="AlphaFoldDB" id="A0A6A7C0U4"/>
<organism evidence="6 7">
    <name type="scientific">Piedraia hortae CBS 480.64</name>
    <dbReference type="NCBI Taxonomy" id="1314780"/>
    <lineage>
        <taxon>Eukaryota</taxon>
        <taxon>Fungi</taxon>
        <taxon>Dikarya</taxon>
        <taxon>Ascomycota</taxon>
        <taxon>Pezizomycotina</taxon>
        <taxon>Dothideomycetes</taxon>
        <taxon>Dothideomycetidae</taxon>
        <taxon>Capnodiales</taxon>
        <taxon>Piedraiaceae</taxon>
        <taxon>Piedraia</taxon>
    </lineage>
</organism>
<dbReference type="OrthoDB" id="432970at2759"/>
<dbReference type="SUPFAM" id="SSF144232">
    <property type="entry name" value="HIT/MYND zinc finger-like"/>
    <property type="match status" value="1"/>
</dbReference>
<evidence type="ECO:0000256" key="3">
    <source>
        <dbReference type="ARBA" id="ARBA00022833"/>
    </source>
</evidence>
<feature type="domain" description="MYND-type" evidence="5">
    <location>
        <begin position="192"/>
        <end position="233"/>
    </location>
</feature>
<dbReference type="GO" id="GO:0008270">
    <property type="term" value="F:zinc ion binding"/>
    <property type="evidence" value="ECO:0007669"/>
    <property type="project" value="UniProtKB-KW"/>
</dbReference>
<dbReference type="PROSITE" id="PS01360">
    <property type="entry name" value="ZF_MYND_1"/>
    <property type="match status" value="1"/>
</dbReference>
<gene>
    <name evidence="6" type="ORF">K470DRAFT_263948</name>
</gene>
<evidence type="ECO:0000313" key="6">
    <source>
        <dbReference type="EMBL" id="KAF2861120.1"/>
    </source>
</evidence>
<proteinExistence type="predicted"/>
<evidence type="ECO:0000313" key="7">
    <source>
        <dbReference type="Proteomes" id="UP000799421"/>
    </source>
</evidence>
<reference evidence="6" key="1">
    <citation type="journal article" date="2020" name="Stud. Mycol.">
        <title>101 Dothideomycetes genomes: a test case for predicting lifestyles and emergence of pathogens.</title>
        <authorList>
            <person name="Haridas S."/>
            <person name="Albert R."/>
            <person name="Binder M."/>
            <person name="Bloem J."/>
            <person name="Labutti K."/>
            <person name="Salamov A."/>
            <person name="Andreopoulos B."/>
            <person name="Baker S."/>
            <person name="Barry K."/>
            <person name="Bills G."/>
            <person name="Bluhm B."/>
            <person name="Cannon C."/>
            <person name="Castanera R."/>
            <person name="Culley D."/>
            <person name="Daum C."/>
            <person name="Ezra D."/>
            <person name="Gonzalez J."/>
            <person name="Henrissat B."/>
            <person name="Kuo A."/>
            <person name="Liang C."/>
            <person name="Lipzen A."/>
            <person name="Lutzoni F."/>
            <person name="Magnuson J."/>
            <person name="Mondo S."/>
            <person name="Nolan M."/>
            <person name="Ohm R."/>
            <person name="Pangilinan J."/>
            <person name="Park H.-J."/>
            <person name="Ramirez L."/>
            <person name="Alfaro M."/>
            <person name="Sun H."/>
            <person name="Tritt A."/>
            <person name="Yoshinaga Y."/>
            <person name="Zwiers L.-H."/>
            <person name="Turgeon B."/>
            <person name="Goodwin S."/>
            <person name="Spatafora J."/>
            <person name="Crous P."/>
            <person name="Grigoriev I."/>
        </authorList>
    </citation>
    <scope>NUCLEOTIDE SEQUENCE</scope>
    <source>
        <strain evidence="6">CBS 480.64</strain>
    </source>
</reference>
<sequence length="418" mass="48150">MADESTPTPVMDDEHKGLKNYLSTFSHFHRQPKTLHGNDNRWVFAIRRTLLYPKAEFILAIHPKDKHAVLFGGTRIYLEWDDNERAFEASKLLLEAFCDQLGDNPALPKARPPLPMAPWTWAAEDHVLGEQMQSVLSSLPIPIELKTVHAATAEECLQLDNAWYRISMAEIVANSRGMVPALFWPWTNRVLCERCNEMEPSGVTFKTCSRCLGPRYCSKKCQTDDWRVHHFDCDTRGALKETLHYFTSRACRKPEALTLARKINIRLPTCSAEFKGFSLTINRLIRFNQDTPGNFALFFGPFWDEALQPLRENITIAISFGTREGSFRALKDYKMDPNAPLRKEFRVGPWELRMEKKLVDMFSCCASEELTWQEFKNILAFNEPNWESALNLYGILGDIMHPSDMPTLPWTRAMIPDE</sequence>
<dbReference type="Gene3D" id="6.10.140.2220">
    <property type="match status" value="1"/>
</dbReference>
<dbReference type="Pfam" id="PF01753">
    <property type="entry name" value="zf-MYND"/>
    <property type="match status" value="1"/>
</dbReference>
<evidence type="ECO:0000256" key="2">
    <source>
        <dbReference type="ARBA" id="ARBA00022771"/>
    </source>
</evidence>
<keyword evidence="2 4" id="KW-0863">Zinc-finger</keyword>
<evidence type="ECO:0000256" key="1">
    <source>
        <dbReference type="ARBA" id="ARBA00022723"/>
    </source>
</evidence>
<dbReference type="Proteomes" id="UP000799421">
    <property type="component" value="Unassembled WGS sequence"/>
</dbReference>
<dbReference type="PROSITE" id="PS50865">
    <property type="entry name" value="ZF_MYND_2"/>
    <property type="match status" value="1"/>
</dbReference>
<protein>
    <recommendedName>
        <fullName evidence="5">MYND-type domain-containing protein</fullName>
    </recommendedName>
</protein>
<accession>A0A6A7C0U4</accession>